<reference evidence="7" key="1">
    <citation type="submission" date="2020-10" db="EMBL/GenBank/DDBJ databases">
        <authorList>
            <person name="Castelo-Branco R."/>
            <person name="Eusebio N."/>
            <person name="Adriana R."/>
            <person name="Vieira A."/>
            <person name="Brugerolle De Fraissinette N."/>
            <person name="Rezende De Castro R."/>
            <person name="Schneider M.P."/>
            <person name="Vasconcelos V."/>
            <person name="Leao P.N."/>
        </authorList>
    </citation>
    <scope>NUCLEOTIDE SEQUENCE</scope>
    <source>
        <strain evidence="7">LEGE 07157</strain>
    </source>
</reference>
<comment type="subcellular location">
    <subcellularLocation>
        <location evidence="1">Cell membrane</location>
        <topology evidence="1">Multi-pass membrane protein</topology>
    </subcellularLocation>
</comment>
<dbReference type="InterPro" id="IPR017039">
    <property type="entry name" value="Virul_fac_BrkB"/>
</dbReference>
<keyword evidence="4 6" id="KW-1133">Transmembrane helix</keyword>
<protein>
    <submittedName>
        <fullName evidence="7">YihY/virulence factor BrkB family protein</fullName>
    </submittedName>
</protein>
<keyword evidence="3 6" id="KW-0812">Transmembrane</keyword>
<organism evidence="7 8">
    <name type="scientific">Lusitaniella coriacea LEGE 07157</name>
    <dbReference type="NCBI Taxonomy" id="945747"/>
    <lineage>
        <taxon>Bacteria</taxon>
        <taxon>Bacillati</taxon>
        <taxon>Cyanobacteriota</taxon>
        <taxon>Cyanophyceae</taxon>
        <taxon>Spirulinales</taxon>
        <taxon>Lusitaniellaceae</taxon>
        <taxon>Lusitaniella</taxon>
    </lineage>
</organism>
<evidence type="ECO:0000256" key="3">
    <source>
        <dbReference type="ARBA" id="ARBA00022692"/>
    </source>
</evidence>
<dbReference type="PANTHER" id="PTHR30213:SF0">
    <property type="entry name" value="UPF0761 MEMBRANE PROTEIN YIHY"/>
    <property type="match status" value="1"/>
</dbReference>
<feature type="transmembrane region" description="Helical" evidence="6">
    <location>
        <begin position="297"/>
        <end position="321"/>
    </location>
</feature>
<evidence type="ECO:0000256" key="5">
    <source>
        <dbReference type="ARBA" id="ARBA00023136"/>
    </source>
</evidence>
<evidence type="ECO:0000256" key="2">
    <source>
        <dbReference type="ARBA" id="ARBA00022475"/>
    </source>
</evidence>
<dbReference type="NCBIfam" id="TIGR00765">
    <property type="entry name" value="yihY_not_rbn"/>
    <property type="match status" value="1"/>
</dbReference>
<evidence type="ECO:0000256" key="1">
    <source>
        <dbReference type="ARBA" id="ARBA00004651"/>
    </source>
</evidence>
<dbReference type="RefSeq" id="WP_194030842.1">
    <property type="nucleotide sequence ID" value="NZ_JADEWZ010000030.1"/>
</dbReference>
<dbReference type="Proteomes" id="UP000654482">
    <property type="component" value="Unassembled WGS sequence"/>
</dbReference>
<dbReference type="PIRSF" id="PIRSF035875">
    <property type="entry name" value="RNase_BN"/>
    <property type="match status" value="1"/>
</dbReference>
<comment type="caution">
    <text evidence="7">The sequence shown here is derived from an EMBL/GenBank/DDBJ whole genome shotgun (WGS) entry which is preliminary data.</text>
</comment>
<dbReference type="GO" id="GO:0005886">
    <property type="term" value="C:plasma membrane"/>
    <property type="evidence" value="ECO:0007669"/>
    <property type="project" value="UniProtKB-SubCell"/>
</dbReference>
<dbReference type="Pfam" id="PF03631">
    <property type="entry name" value="Virul_fac_BrkB"/>
    <property type="match status" value="1"/>
</dbReference>
<feature type="transmembrane region" description="Helical" evidence="6">
    <location>
        <begin position="162"/>
        <end position="183"/>
    </location>
</feature>
<dbReference type="PANTHER" id="PTHR30213">
    <property type="entry name" value="INNER MEMBRANE PROTEIN YHJD"/>
    <property type="match status" value="1"/>
</dbReference>
<sequence length="364" mass="40365">MRLPRSIRAFRYLNFAVLRRTLFRAMERRLGGLSAEMAYNAMLALFPAILALVTAIGLFEDSLQATLLEFVSQFAVEDDSLQLTFRDLAVQVRAIAPDMAWQLLKNVVSEITETKSTSLFSLSFVAAIWISSSAVSAAMNALDQMQHIASKKRRPFWKAKSIAILLTLGSIVLMVIASFLVLLGDLMVKGLVALIVAIPELLQNTPGIEAAPMQEIRAWSSQAELLLDLWRLLSWPIALSIVSVAFAFIYRFGPSRRVRGTPIIPGAILAAISWAAISGLFRLYVNNFGNYNKVYGAVGAVIVLMLWLYMGSFVLLLGAQLNTTIGEEMRKRPLKQFYGSAFAENSAIDPKQERLADNQDIKKQ</sequence>
<name>A0A8J7E027_9CYAN</name>
<evidence type="ECO:0000313" key="8">
    <source>
        <dbReference type="Proteomes" id="UP000654482"/>
    </source>
</evidence>
<keyword evidence="2" id="KW-1003">Cell membrane</keyword>
<dbReference type="EMBL" id="JADEWZ010000030">
    <property type="protein sequence ID" value="MBE9117753.1"/>
    <property type="molecule type" value="Genomic_DNA"/>
</dbReference>
<keyword evidence="8" id="KW-1185">Reference proteome</keyword>
<evidence type="ECO:0000313" key="7">
    <source>
        <dbReference type="EMBL" id="MBE9117753.1"/>
    </source>
</evidence>
<gene>
    <name evidence="7" type="ORF">IQ249_17790</name>
</gene>
<feature type="transmembrane region" description="Helical" evidence="6">
    <location>
        <begin position="229"/>
        <end position="250"/>
    </location>
</feature>
<proteinExistence type="predicted"/>
<evidence type="ECO:0000256" key="4">
    <source>
        <dbReference type="ARBA" id="ARBA00022989"/>
    </source>
</evidence>
<accession>A0A8J7E027</accession>
<keyword evidence="5 6" id="KW-0472">Membrane</keyword>
<feature type="transmembrane region" description="Helical" evidence="6">
    <location>
        <begin position="119"/>
        <end position="142"/>
    </location>
</feature>
<dbReference type="AlphaFoldDB" id="A0A8J7E027"/>
<feature type="transmembrane region" description="Helical" evidence="6">
    <location>
        <begin position="262"/>
        <end position="285"/>
    </location>
</feature>
<feature type="transmembrane region" description="Helical" evidence="6">
    <location>
        <begin position="38"/>
        <end position="59"/>
    </location>
</feature>
<evidence type="ECO:0000256" key="6">
    <source>
        <dbReference type="SAM" id="Phobius"/>
    </source>
</evidence>